<evidence type="ECO:0000313" key="2">
    <source>
        <dbReference type="EMBL" id="GAA4698022.1"/>
    </source>
</evidence>
<keyword evidence="3" id="KW-1185">Reference proteome</keyword>
<comment type="caution">
    <text evidence="2">The sequence shown here is derived from an EMBL/GenBank/DDBJ whole genome shotgun (WGS) entry which is preliminary data.</text>
</comment>
<reference evidence="3" key="1">
    <citation type="journal article" date="2019" name="Int. J. Syst. Evol. Microbiol.">
        <title>The Global Catalogue of Microorganisms (GCM) 10K type strain sequencing project: providing services to taxonomists for standard genome sequencing and annotation.</title>
        <authorList>
            <consortium name="The Broad Institute Genomics Platform"/>
            <consortium name="The Broad Institute Genome Sequencing Center for Infectious Disease"/>
            <person name="Wu L."/>
            <person name="Ma J."/>
        </authorList>
    </citation>
    <scope>NUCLEOTIDE SEQUENCE [LARGE SCALE GENOMIC DNA]</scope>
    <source>
        <strain evidence="3">JCM 18127</strain>
    </source>
</reference>
<dbReference type="EMBL" id="BAABIM010000005">
    <property type="protein sequence ID" value="GAA4698022.1"/>
    <property type="molecule type" value="Genomic_DNA"/>
</dbReference>
<accession>A0ABP8X0Z7</accession>
<feature type="compositionally biased region" description="Basic and acidic residues" evidence="1">
    <location>
        <begin position="89"/>
        <end position="103"/>
    </location>
</feature>
<evidence type="ECO:0000313" key="3">
    <source>
        <dbReference type="Proteomes" id="UP001500621"/>
    </source>
</evidence>
<sequence>MTWTRLSEDFMDRPEIYRLSRSARLLHVEALVWCNKRGTDGHIDAGAVRRITDAPDWQALATELEASGAWSPDGDDAWTLDWSEQEDAADVRTRRDARAETQKRYRQRQAAHQRGDHSLCDPRYCPAGVTGNATSHATSHDTGHKTTPRPVPSRPEGEGQGQGAGTGSADAPPGRAPANQHDTDTDWDAAIETATGHRYRPDQDGRCTFIQKTRVIDPTVCGYRAEDWRHGHKPEGDACPCGHPSHHPVHYAGEQATS</sequence>
<name>A0ABP8X0Z7_9ACTN</name>
<organism evidence="2 3">
    <name type="scientific">Nocardioides nanhaiensis</name>
    <dbReference type="NCBI Taxonomy" id="1476871"/>
    <lineage>
        <taxon>Bacteria</taxon>
        <taxon>Bacillati</taxon>
        <taxon>Actinomycetota</taxon>
        <taxon>Actinomycetes</taxon>
        <taxon>Propionibacteriales</taxon>
        <taxon>Nocardioidaceae</taxon>
        <taxon>Nocardioides</taxon>
    </lineage>
</organism>
<dbReference type="RefSeq" id="WP_345271732.1">
    <property type="nucleotide sequence ID" value="NZ_BAABIM010000005.1"/>
</dbReference>
<evidence type="ECO:0000256" key="1">
    <source>
        <dbReference type="SAM" id="MobiDB-lite"/>
    </source>
</evidence>
<feature type="region of interest" description="Disordered" evidence="1">
    <location>
        <begin position="87"/>
        <end position="185"/>
    </location>
</feature>
<protein>
    <submittedName>
        <fullName evidence="2">Uncharacterized protein</fullName>
    </submittedName>
</protein>
<dbReference type="Proteomes" id="UP001500621">
    <property type="component" value="Unassembled WGS sequence"/>
</dbReference>
<gene>
    <name evidence="2" type="ORF">GCM10023226_40650</name>
</gene>
<proteinExistence type="predicted"/>